<dbReference type="PROSITE" id="PS51257">
    <property type="entry name" value="PROKAR_LIPOPROTEIN"/>
    <property type="match status" value="1"/>
</dbReference>
<evidence type="ECO:0000313" key="2">
    <source>
        <dbReference type="Proteomes" id="UP000290283"/>
    </source>
</evidence>
<dbReference type="Proteomes" id="UP000290283">
    <property type="component" value="Unassembled WGS sequence"/>
</dbReference>
<dbReference type="RefSeq" id="WP_129436459.1">
    <property type="nucleotide sequence ID" value="NZ_SBKO01000005.1"/>
</dbReference>
<dbReference type="AlphaFoldDB" id="A0A4Q1K159"/>
<reference evidence="2" key="1">
    <citation type="submission" date="2019-01" db="EMBL/GenBank/DDBJ databases">
        <title>Cytophagaceae bacterium strain CAR-16.</title>
        <authorList>
            <person name="Chen W.-M."/>
        </authorList>
    </citation>
    <scope>NUCLEOTIDE SEQUENCE [LARGE SCALE GENOMIC DNA]</scope>
    <source>
        <strain evidence="2">LLJ-11</strain>
    </source>
</reference>
<dbReference type="EMBL" id="SBKO01000005">
    <property type="protein sequence ID" value="RXR17341.1"/>
    <property type="molecule type" value="Genomic_DNA"/>
</dbReference>
<protein>
    <recommendedName>
        <fullName evidence="3">Lipoprotein</fullName>
    </recommendedName>
</protein>
<evidence type="ECO:0000313" key="1">
    <source>
        <dbReference type="EMBL" id="RXR17341.1"/>
    </source>
</evidence>
<proteinExistence type="predicted"/>
<comment type="caution">
    <text evidence="1">The sequence shown here is derived from an EMBL/GenBank/DDBJ whole genome shotgun (WGS) entry which is preliminary data.</text>
</comment>
<gene>
    <name evidence="1" type="ORF">EQG63_11165</name>
</gene>
<keyword evidence="2" id="KW-1185">Reference proteome</keyword>
<evidence type="ECO:0008006" key="3">
    <source>
        <dbReference type="Google" id="ProtNLM"/>
    </source>
</evidence>
<accession>A0A4Q1K159</accession>
<sequence>MSHLRLIISVAFYIFISCKQNEESYSKSYLIKDRGFSFFDSYISKYDVRLKKVINDDYSIFIYQSDYIDTLKIENQKLYYRNKLLKIIDSKNVKYKDSIILINKCFFENKVGRGYEMNLFINRDKGLLFTESLDYGLMTEYDIEKYHEIHKKIALRQLGFKDGKYELQFAKMNYPELNNK</sequence>
<organism evidence="1 2">
    <name type="scientific">Flavobacterium amnicola</name>
    <dbReference type="NCBI Taxonomy" id="2506422"/>
    <lineage>
        <taxon>Bacteria</taxon>
        <taxon>Pseudomonadati</taxon>
        <taxon>Bacteroidota</taxon>
        <taxon>Flavobacteriia</taxon>
        <taxon>Flavobacteriales</taxon>
        <taxon>Flavobacteriaceae</taxon>
        <taxon>Flavobacterium</taxon>
    </lineage>
</organism>
<name>A0A4Q1K159_9FLAO</name>